<evidence type="ECO:0000313" key="2">
    <source>
        <dbReference type="EMBL" id="SFC97328.1"/>
    </source>
</evidence>
<keyword evidence="2" id="KW-0418">Kinase</keyword>
<accession>A0A1I1NPA9</accession>
<dbReference type="SUPFAM" id="SSF55874">
    <property type="entry name" value="ATPase domain of HSP90 chaperone/DNA topoisomerase II/histidine kinase"/>
    <property type="match status" value="1"/>
</dbReference>
<dbReference type="EMBL" id="FOMG01000015">
    <property type="protein sequence ID" value="SFC97328.1"/>
    <property type="molecule type" value="Genomic_DNA"/>
</dbReference>
<gene>
    <name evidence="2" type="ORF">SAMN05421842_11569</name>
</gene>
<dbReference type="Proteomes" id="UP000199263">
    <property type="component" value="Unassembled WGS sequence"/>
</dbReference>
<dbReference type="InterPro" id="IPR056471">
    <property type="entry name" value="HD-CE"/>
</dbReference>
<name>A0A1I1NPA9_9CLOT</name>
<dbReference type="Pfam" id="PF24391">
    <property type="entry name" value="HD-CE"/>
    <property type="match status" value="1"/>
</dbReference>
<sequence length="1293" mass="152901">MGIYTIEQHLVEKCKEDKRYELLKQIYDYNKPIICNGLGHISRYFTQYSKHDSSHSQKIITAIEQLLGEDKIKQLSATDTYLILMSAYLHDYSMTLNYKEIRALFESDKFVGFLKSLENNPDFSDDSKRLNIEELCQKYSSKKSWPLDILNSLNRVISAYYRTDHALNSKNIIYDNFTESDININPNKFLPERLEYILGEICRIHQADFKEIMKLEKVSNGSFNDKMHPRFIAVLLRIGDLLDLDNDRYDEALLKTACNELNRDSSLHYNKHKSIKEFLITEKLINIKSESINDDTVRLTREWKKWLEDELNNFSKYLNDIIPEDWIFSVPKLTFIVNKTNSEACYIDKNLMLEVSSEKAFDLISGAGIYKNNLAFIREYLQNAIDAVKIKSWMEVLELESYTREDFNLLSKENIKKIISDKYEKNEYSDVCKKFQIKIHFFDCNNDKEFTKFEEYYNSNNLKKDYFKNKIIVVFEDNGVGISKECLEKRILSAGEHNDKSDKYQRMIDTIPQIIKPTSKFGIGMHSAFLVSKYVIIQTKTVQDENGREIIINSTKNNGWVECNKLDKVKENELAYGNIGTRTYVVLDPNKIEVHIKKNGKRRKYPNKFIIDGNDSKDVGTIIKYIESIVEDVCIEPFCSVQLIDYPEGKLHKKYIANMNSKFKSISFNEIKENVFEYKNRKLLSNAIEFEFYNYYMIITLQCSSEHNDVYWNPNRTLILATNKETGHKLKFYISPQINYNKDVTILYKGMNVESLELKEELKKYLIDGSDAIIDYSFDNTSDYLKINRDDVTKKGLIECTKVFKEMISISLKAMRYFVMKMFEKENIIEKYNKYSNFLEPISEKLIISFAEWMKENTEHGEIKTEIVPKSINYYGDNNMGINNKDEAVLFLEVFTKRIGQKLWNIYNSSSRIFCVESYFEKGEVKEKFYSYIANYLSNLNERIELLQFINEFDKFDMKSVEEILKSFSDEIGADALQFLRPNIRTNTLRGNDFSGPFKKFYSSLPILMIFRYHQKYGHQDILNDNKYIEIVSILTDEYIKNHDYGYFTDEECNQCGCFAFYKDKPLHFGRELIKNFTDVYYQWTTLEDKDNSFLISIYPIKTLDLYFGDSKKWKTKMENVDKGCEEISCSDGVLNLYFFADIIKFDYVDVEEKDYVISEDLDNYCIPAVKKYSSIAIENIPIEYEMFYKNSKFRNINQGKFIIFPTNSKLLEKWIEIVKNLSYEYGMIKDENREEFDKEIQKEKRQFIKGIYLNEIVDYTYKQNSKEKEEINKEYKLLLEDILNNIYNFMID</sequence>
<evidence type="ECO:0000313" key="3">
    <source>
        <dbReference type="Proteomes" id="UP000199263"/>
    </source>
</evidence>
<keyword evidence="2" id="KW-0808">Transferase</keyword>
<dbReference type="Gene3D" id="3.30.565.10">
    <property type="entry name" value="Histidine kinase-like ATPase, C-terminal domain"/>
    <property type="match status" value="1"/>
</dbReference>
<dbReference type="GO" id="GO:0016301">
    <property type="term" value="F:kinase activity"/>
    <property type="evidence" value="ECO:0007669"/>
    <property type="project" value="UniProtKB-KW"/>
</dbReference>
<proteinExistence type="predicted"/>
<dbReference type="InterPro" id="IPR036890">
    <property type="entry name" value="HATPase_C_sf"/>
</dbReference>
<dbReference type="RefSeq" id="WP_090091642.1">
    <property type="nucleotide sequence ID" value="NZ_FOMG01000015.1"/>
</dbReference>
<evidence type="ECO:0000259" key="1">
    <source>
        <dbReference type="Pfam" id="PF24391"/>
    </source>
</evidence>
<keyword evidence="3" id="KW-1185">Reference proteome</keyword>
<dbReference type="STRING" id="119641.SAMN05421842_11569"/>
<organism evidence="2 3">
    <name type="scientific">Clostridium uliginosum</name>
    <dbReference type="NCBI Taxonomy" id="119641"/>
    <lineage>
        <taxon>Bacteria</taxon>
        <taxon>Bacillati</taxon>
        <taxon>Bacillota</taxon>
        <taxon>Clostridia</taxon>
        <taxon>Eubacteriales</taxon>
        <taxon>Clostridiaceae</taxon>
        <taxon>Clostridium</taxon>
    </lineage>
</organism>
<feature type="domain" description="HD-CE" evidence="1">
    <location>
        <begin position="45"/>
        <end position="313"/>
    </location>
</feature>
<protein>
    <submittedName>
        <fullName evidence="2">Histidine kinase-, DNA gyrase B-, and HSP90-like ATPase</fullName>
    </submittedName>
</protein>
<reference evidence="2 3" key="1">
    <citation type="submission" date="2016-10" db="EMBL/GenBank/DDBJ databases">
        <authorList>
            <person name="de Groot N.N."/>
        </authorList>
    </citation>
    <scope>NUCLEOTIDE SEQUENCE [LARGE SCALE GENOMIC DNA]</scope>
    <source>
        <strain evidence="2 3">DSM 12992</strain>
    </source>
</reference>